<accession>A0AAV8WZX4</accession>
<name>A0AAV8WZX4_9CUCU</name>
<dbReference type="PANTHER" id="PTHR31511:SF12">
    <property type="entry name" value="RHO TERMINATION FACTOR N-TERMINAL DOMAIN-CONTAINING PROTEIN"/>
    <property type="match status" value="1"/>
</dbReference>
<reference evidence="3" key="1">
    <citation type="journal article" date="2023" name="Insect Mol. Biol.">
        <title>Genome sequencing provides insights into the evolution of gene families encoding plant cell wall-degrading enzymes in longhorned beetles.</title>
        <authorList>
            <person name="Shin N.R."/>
            <person name="Okamura Y."/>
            <person name="Kirsch R."/>
            <person name="Pauchet Y."/>
        </authorList>
    </citation>
    <scope>NUCLEOTIDE SEQUENCE</scope>
    <source>
        <strain evidence="3">RBIC_L_NR</strain>
    </source>
</reference>
<organism evidence="3 4">
    <name type="scientific">Rhamnusium bicolor</name>
    <dbReference type="NCBI Taxonomy" id="1586634"/>
    <lineage>
        <taxon>Eukaryota</taxon>
        <taxon>Metazoa</taxon>
        <taxon>Ecdysozoa</taxon>
        <taxon>Arthropoda</taxon>
        <taxon>Hexapoda</taxon>
        <taxon>Insecta</taxon>
        <taxon>Pterygota</taxon>
        <taxon>Neoptera</taxon>
        <taxon>Endopterygota</taxon>
        <taxon>Coleoptera</taxon>
        <taxon>Polyphaga</taxon>
        <taxon>Cucujiformia</taxon>
        <taxon>Chrysomeloidea</taxon>
        <taxon>Cerambycidae</taxon>
        <taxon>Lepturinae</taxon>
        <taxon>Rhagiini</taxon>
        <taxon>Rhamnusium</taxon>
    </lineage>
</organism>
<dbReference type="AlphaFoldDB" id="A0AAV8WZX4"/>
<dbReference type="SMART" id="SM00355">
    <property type="entry name" value="ZnF_C2H2"/>
    <property type="match status" value="3"/>
</dbReference>
<evidence type="ECO:0000313" key="4">
    <source>
        <dbReference type="Proteomes" id="UP001162156"/>
    </source>
</evidence>
<keyword evidence="1" id="KW-0479">Metal-binding</keyword>
<evidence type="ECO:0000259" key="2">
    <source>
        <dbReference type="PROSITE" id="PS50157"/>
    </source>
</evidence>
<dbReference type="Proteomes" id="UP001162156">
    <property type="component" value="Unassembled WGS sequence"/>
</dbReference>
<evidence type="ECO:0000313" key="3">
    <source>
        <dbReference type="EMBL" id="KAJ8931785.1"/>
    </source>
</evidence>
<evidence type="ECO:0000256" key="1">
    <source>
        <dbReference type="PROSITE-ProRule" id="PRU00042"/>
    </source>
</evidence>
<feature type="domain" description="C2H2-type" evidence="2">
    <location>
        <begin position="2"/>
        <end position="30"/>
    </location>
</feature>
<dbReference type="PROSITE" id="PS50157">
    <property type="entry name" value="ZINC_FINGER_C2H2_2"/>
    <property type="match status" value="1"/>
</dbReference>
<gene>
    <name evidence="3" type="ORF">NQ314_015267</name>
</gene>
<keyword evidence="1" id="KW-0862">Zinc</keyword>
<proteinExistence type="predicted"/>
<dbReference type="InterPro" id="IPR013087">
    <property type="entry name" value="Znf_C2H2_type"/>
</dbReference>
<protein>
    <recommendedName>
        <fullName evidence="2">C2H2-type domain-containing protein</fullName>
    </recommendedName>
</protein>
<dbReference type="GO" id="GO:0008270">
    <property type="term" value="F:zinc ion binding"/>
    <property type="evidence" value="ECO:0007669"/>
    <property type="project" value="UniProtKB-KW"/>
</dbReference>
<keyword evidence="1" id="KW-0863">Zinc-finger</keyword>
<comment type="caution">
    <text evidence="3">The sequence shown here is derived from an EMBL/GenBank/DDBJ whole genome shotgun (WGS) entry which is preliminary data.</text>
</comment>
<sequence>MYKCNACLMQSTYKNNVIRHLKRVHGIEEYKESASSYEQKSETSLPKEKSSLIFCKSCNLEIATEKFSSHQRSLSHKQNSSVEIEPGVYLINSAFKRNISTYRIKYDSENDDRVINLIAMGVQENPLKINFELFASYVVSTKKEDDDEACIKNEVKSFNSKYEIVTISRSLDEIYSHFYNVLKLNLKSLRSRIQFEKNNEHISINVFGLEKSPVSSSKIKHNIIGPLYHTKMRKVNHINLLYLEAETSNNGHFCWIKNMSRLVGCQINKHGHAVFICDGCLVFFQRESDLEEHLKRGDCAKVCTILPKPGEHYLQFKDFHRSFPVPFTIYSDFEAILNPIENCEPNPEKSI</sequence>
<dbReference type="EMBL" id="JANEYF010004231">
    <property type="protein sequence ID" value="KAJ8931785.1"/>
    <property type="molecule type" value="Genomic_DNA"/>
</dbReference>
<dbReference type="PANTHER" id="PTHR31511">
    <property type="entry name" value="PROTEIN CBG23764"/>
    <property type="match status" value="1"/>
</dbReference>
<keyword evidence="4" id="KW-1185">Reference proteome</keyword>